<keyword evidence="2" id="KW-0808">Transferase</keyword>
<evidence type="ECO:0000256" key="4">
    <source>
        <dbReference type="ARBA" id="ARBA00022722"/>
    </source>
</evidence>
<dbReference type="Gene3D" id="3.10.10.10">
    <property type="entry name" value="HIV Type 1 Reverse Transcriptase, subunit A, domain 1"/>
    <property type="match status" value="1"/>
</dbReference>
<keyword evidence="6" id="KW-0378">Hydrolase</keyword>
<protein>
    <submittedName>
        <fullName evidence="9">Pol polyprotein</fullName>
    </submittedName>
</protein>
<dbReference type="EMBL" id="BLXT01000588">
    <property type="protein sequence ID" value="GFN78467.1"/>
    <property type="molecule type" value="Genomic_DNA"/>
</dbReference>
<sequence length="112" mass="12857">MVRKSNGGWRPCGDYRWLNDITKDDRYPLPHIQDLNSNLRGKTIFSKIDLVRGYHQIPVAEEDTSIPKTAIITPFGLYEYLKMPFGLKKTLPKLSSGSWMVFFTTSTVVSFI</sequence>
<organism evidence="9 10">
    <name type="scientific">Plakobranchus ocellatus</name>
    <dbReference type="NCBI Taxonomy" id="259542"/>
    <lineage>
        <taxon>Eukaryota</taxon>
        <taxon>Metazoa</taxon>
        <taxon>Spiralia</taxon>
        <taxon>Lophotrochozoa</taxon>
        <taxon>Mollusca</taxon>
        <taxon>Gastropoda</taxon>
        <taxon>Heterobranchia</taxon>
        <taxon>Euthyneura</taxon>
        <taxon>Panpulmonata</taxon>
        <taxon>Sacoglossa</taxon>
        <taxon>Placobranchoidea</taxon>
        <taxon>Plakobranchidae</taxon>
        <taxon>Plakobranchus</taxon>
    </lineage>
</organism>
<evidence type="ECO:0000256" key="3">
    <source>
        <dbReference type="ARBA" id="ARBA00022695"/>
    </source>
</evidence>
<reference evidence="9 10" key="1">
    <citation type="journal article" date="2021" name="Elife">
        <title>Chloroplast acquisition without the gene transfer in kleptoplastic sea slugs, Plakobranchus ocellatus.</title>
        <authorList>
            <person name="Maeda T."/>
            <person name="Takahashi S."/>
            <person name="Yoshida T."/>
            <person name="Shimamura S."/>
            <person name="Takaki Y."/>
            <person name="Nagai Y."/>
            <person name="Toyoda A."/>
            <person name="Suzuki Y."/>
            <person name="Arimoto A."/>
            <person name="Ishii H."/>
            <person name="Satoh N."/>
            <person name="Nishiyama T."/>
            <person name="Hasebe M."/>
            <person name="Maruyama T."/>
            <person name="Minagawa J."/>
            <person name="Obokata J."/>
            <person name="Shigenobu S."/>
        </authorList>
    </citation>
    <scope>NUCLEOTIDE SEQUENCE [LARGE SCALE GENOMIC DNA]</scope>
</reference>
<keyword evidence="7" id="KW-0695">RNA-directed DNA polymerase</keyword>
<evidence type="ECO:0000256" key="6">
    <source>
        <dbReference type="ARBA" id="ARBA00022801"/>
    </source>
</evidence>
<comment type="caution">
    <text evidence="9">The sequence shown here is derived from an EMBL/GenBank/DDBJ whole genome shotgun (WGS) entry which is preliminary data.</text>
</comment>
<name>A0AAV3Y7I7_9GAST</name>
<dbReference type="PANTHER" id="PTHR24559">
    <property type="entry name" value="TRANSPOSON TY3-I GAG-POL POLYPROTEIN"/>
    <property type="match status" value="1"/>
</dbReference>
<dbReference type="GO" id="GO:0008233">
    <property type="term" value="F:peptidase activity"/>
    <property type="evidence" value="ECO:0007669"/>
    <property type="project" value="UniProtKB-KW"/>
</dbReference>
<evidence type="ECO:0000256" key="7">
    <source>
        <dbReference type="ARBA" id="ARBA00022918"/>
    </source>
</evidence>
<dbReference type="Proteomes" id="UP000735302">
    <property type="component" value="Unassembled WGS sequence"/>
</dbReference>
<keyword evidence="3" id="KW-0548">Nucleotidyltransferase</keyword>
<keyword evidence="4" id="KW-0540">Nuclease</keyword>
<dbReference type="InterPro" id="IPR043502">
    <property type="entry name" value="DNA/RNA_pol_sf"/>
</dbReference>
<dbReference type="FunFam" id="3.10.10.10:FF:000007">
    <property type="entry name" value="Retrovirus-related Pol polyprotein from transposon 17.6-like Protein"/>
    <property type="match status" value="1"/>
</dbReference>
<dbReference type="AlphaFoldDB" id="A0AAV3Y7I7"/>
<dbReference type="GO" id="GO:0004519">
    <property type="term" value="F:endonuclease activity"/>
    <property type="evidence" value="ECO:0007669"/>
    <property type="project" value="UniProtKB-KW"/>
</dbReference>
<evidence type="ECO:0000259" key="8">
    <source>
        <dbReference type="Pfam" id="PF00078"/>
    </source>
</evidence>
<dbReference type="Pfam" id="PF00078">
    <property type="entry name" value="RVT_1"/>
    <property type="match status" value="1"/>
</dbReference>
<keyword evidence="10" id="KW-1185">Reference proteome</keyword>
<evidence type="ECO:0000313" key="10">
    <source>
        <dbReference type="Proteomes" id="UP000735302"/>
    </source>
</evidence>
<dbReference type="SUPFAM" id="SSF56672">
    <property type="entry name" value="DNA/RNA polymerases"/>
    <property type="match status" value="1"/>
</dbReference>
<keyword evidence="1" id="KW-0645">Protease</keyword>
<dbReference type="InterPro" id="IPR053134">
    <property type="entry name" value="RNA-dir_DNA_polymerase"/>
</dbReference>
<evidence type="ECO:0000256" key="1">
    <source>
        <dbReference type="ARBA" id="ARBA00022670"/>
    </source>
</evidence>
<accession>A0AAV3Y7I7</accession>
<dbReference type="InterPro" id="IPR000477">
    <property type="entry name" value="RT_dom"/>
</dbReference>
<evidence type="ECO:0000256" key="2">
    <source>
        <dbReference type="ARBA" id="ARBA00022679"/>
    </source>
</evidence>
<gene>
    <name evidence="9" type="ORF">PoB_000497300</name>
</gene>
<keyword evidence="5" id="KW-0255">Endonuclease</keyword>
<dbReference type="GO" id="GO:0003964">
    <property type="term" value="F:RNA-directed DNA polymerase activity"/>
    <property type="evidence" value="ECO:0007669"/>
    <property type="project" value="UniProtKB-KW"/>
</dbReference>
<dbReference type="GO" id="GO:0006508">
    <property type="term" value="P:proteolysis"/>
    <property type="evidence" value="ECO:0007669"/>
    <property type="project" value="UniProtKB-KW"/>
</dbReference>
<evidence type="ECO:0000313" key="9">
    <source>
        <dbReference type="EMBL" id="GFN78467.1"/>
    </source>
</evidence>
<dbReference type="CDD" id="cd01647">
    <property type="entry name" value="RT_LTR"/>
    <property type="match status" value="1"/>
</dbReference>
<dbReference type="PANTHER" id="PTHR24559:SF444">
    <property type="entry name" value="REVERSE TRANSCRIPTASE DOMAIN-CONTAINING PROTEIN"/>
    <property type="match status" value="1"/>
</dbReference>
<proteinExistence type="predicted"/>
<feature type="domain" description="Reverse transcriptase" evidence="8">
    <location>
        <begin position="2"/>
        <end position="88"/>
    </location>
</feature>
<evidence type="ECO:0000256" key="5">
    <source>
        <dbReference type="ARBA" id="ARBA00022759"/>
    </source>
</evidence>